<evidence type="ECO:0000313" key="3">
    <source>
        <dbReference type="Proteomes" id="UP000002640"/>
    </source>
</evidence>
<name>G4Z3J4_PHYSP</name>
<reference evidence="2 3" key="1">
    <citation type="journal article" date="2006" name="Science">
        <title>Phytophthora genome sequences uncover evolutionary origins and mechanisms of pathogenesis.</title>
        <authorList>
            <person name="Tyler B.M."/>
            <person name="Tripathy S."/>
            <person name="Zhang X."/>
            <person name="Dehal P."/>
            <person name="Jiang R.H."/>
            <person name="Aerts A."/>
            <person name="Arredondo F.D."/>
            <person name="Baxter L."/>
            <person name="Bensasson D."/>
            <person name="Beynon J.L."/>
            <person name="Chapman J."/>
            <person name="Damasceno C.M."/>
            <person name="Dorrance A.E."/>
            <person name="Dou D."/>
            <person name="Dickerman A.W."/>
            <person name="Dubchak I.L."/>
            <person name="Garbelotto M."/>
            <person name="Gijzen M."/>
            <person name="Gordon S.G."/>
            <person name="Govers F."/>
            <person name="Grunwald N.J."/>
            <person name="Huang W."/>
            <person name="Ivors K.L."/>
            <person name="Jones R.W."/>
            <person name="Kamoun S."/>
            <person name="Krampis K."/>
            <person name="Lamour K.H."/>
            <person name="Lee M.K."/>
            <person name="McDonald W.H."/>
            <person name="Medina M."/>
            <person name="Meijer H.J."/>
            <person name="Nordberg E.K."/>
            <person name="Maclean D.J."/>
            <person name="Ospina-Giraldo M.D."/>
            <person name="Morris P.F."/>
            <person name="Phuntumart V."/>
            <person name="Putnam N.H."/>
            <person name="Rash S."/>
            <person name="Rose J.K."/>
            <person name="Sakihama Y."/>
            <person name="Salamov A.A."/>
            <person name="Savidor A."/>
            <person name="Scheuring C.F."/>
            <person name="Smith B.M."/>
            <person name="Sobral B.W."/>
            <person name="Terry A."/>
            <person name="Torto-Alalibo T.A."/>
            <person name="Win J."/>
            <person name="Xu Z."/>
            <person name="Zhang H."/>
            <person name="Grigoriev I.V."/>
            <person name="Rokhsar D.S."/>
            <person name="Boore J.L."/>
        </authorList>
    </citation>
    <scope>NUCLEOTIDE SEQUENCE [LARGE SCALE GENOMIC DNA]</scope>
    <source>
        <strain evidence="2 3">P6497</strain>
    </source>
</reference>
<dbReference type="KEGG" id="psoj:PHYSODRAFT_432991"/>
<evidence type="ECO:0000256" key="1">
    <source>
        <dbReference type="SAM" id="Phobius"/>
    </source>
</evidence>
<dbReference type="AlphaFoldDB" id="G4Z3J4"/>
<feature type="non-terminal residue" evidence="2">
    <location>
        <position position="1"/>
    </location>
</feature>
<proteinExistence type="predicted"/>
<protein>
    <submittedName>
        <fullName evidence="2">Uncharacterized protein</fullName>
    </submittedName>
</protein>
<accession>G4Z3J4</accession>
<dbReference type="EMBL" id="JH159153">
    <property type="protein sequence ID" value="EGZ19366.1"/>
    <property type="molecule type" value="Genomic_DNA"/>
</dbReference>
<dbReference type="GeneID" id="20652349"/>
<keyword evidence="1" id="KW-1133">Transmembrane helix</keyword>
<keyword evidence="3" id="KW-1185">Reference proteome</keyword>
<keyword evidence="1" id="KW-0812">Transmembrane</keyword>
<dbReference type="SMR" id="G4Z3J4"/>
<dbReference type="RefSeq" id="XP_009522083.1">
    <property type="nucleotide sequence ID" value="XM_009523788.1"/>
</dbReference>
<keyword evidence="1" id="KW-0472">Membrane</keyword>
<gene>
    <name evidence="2" type="ORF">PHYSODRAFT_432991</name>
</gene>
<dbReference type="InParanoid" id="G4Z3J4"/>
<feature type="transmembrane region" description="Helical" evidence="1">
    <location>
        <begin position="32"/>
        <end position="55"/>
    </location>
</feature>
<dbReference type="Proteomes" id="UP000002640">
    <property type="component" value="Unassembled WGS sequence"/>
</dbReference>
<organism evidence="2 3">
    <name type="scientific">Phytophthora sojae (strain P6497)</name>
    <name type="common">Soybean stem and root rot agent</name>
    <name type="synonym">Phytophthora megasperma f. sp. glycines</name>
    <dbReference type="NCBI Taxonomy" id="1094619"/>
    <lineage>
        <taxon>Eukaryota</taxon>
        <taxon>Sar</taxon>
        <taxon>Stramenopiles</taxon>
        <taxon>Oomycota</taxon>
        <taxon>Peronosporomycetes</taxon>
        <taxon>Peronosporales</taxon>
        <taxon>Peronosporaceae</taxon>
        <taxon>Phytophthora</taxon>
    </lineage>
</organism>
<sequence>AWKSTHQYLGRYTVDKLLAFEEYQRVASPLRVFAVIALTPLPGLLTIVLIAAIPLESPLKGVSAN</sequence>
<evidence type="ECO:0000313" key="2">
    <source>
        <dbReference type="EMBL" id="EGZ19366.1"/>
    </source>
</evidence>
<feature type="non-terminal residue" evidence="2">
    <location>
        <position position="65"/>
    </location>
</feature>